<dbReference type="AlphaFoldDB" id="A0A4P9XY84"/>
<feature type="region of interest" description="Disordered" evidence="1">
    <location>
        <begin position="94"/>
        <end position="207"/>
    </location>
</feature>
<dbReference type="Proteomes" id="UP000271241">
    <property type="component" value="Unassembled WGS sequence"/>
</dbReference>
<sequence length="400" mass="44154">MTTPPHRPRSSRRASIQSDEFASSMPHILEPWRWSAPTTSPQDGCDFSADLPYTIINVQPYSGETSLTANHYRAHPTVDATSAPHSAQKIDDSINTSKLGSEPHKTSQKAERQSKIGITSKPPVHQSNVDGATADPHAILRPSSSAKQSDIRADTAGATAYSKCDKREKSAASRHAYTLAAAQQKSTQGSHETAAASPGPNSNTSAIHFTRTERSKYHRIVDFIHSRASDPDGTSLPTSQSDNVCPLPTLREWSLANLRILALLMRDDPTIAEGYLRYTEHIYAFPDSYDWPALLRYDMAYRCAQATEGFRWGTRMSLVFLQHRLNMERPGRRRPGKEDVCERYNLGMCAPVERCCPDQRRHQCLGCGGAHPSIVCPSVYPPPSCSKASKQPDSRASNPL</sequence>
<dbReference type="EMBL" id="KZ992428">
    <property type="protein sequence ID" value="RKP11062.1"/>
    <property type="molecule type" value="Genomic_DNA"/>
</dbReference>
<keyword evidence="3" id="KW-1185">Reference proteome</keyword>
<protein>
    <submittedName>
        <fullName evidence="2">Uncharacterized protein</fullName>
    </submittedName>
</protein>
<feature type="compositionally biased region" description="Polar residues" evidence="1">
    <location>
        <begin position="181"/>
        <end position="191"/>
    </location>
</feature>
<organism evidence="2 3">
    <name type="scientific">Thamnocephalis sphaerospora</name>
    <dbReference type="NCBI Taxonomy" id="78915"/>
    <lineage>
        <taxon>Eukaryota</taxon>
        <taxon>Fungi</taxon>
        <taxon>Fungi incertae sedis</taxon>
        <taxon>Zoopagomycota</taxon>
        <taxon>Zoopagomycotina</taxon>
        <taxon>Zoopagomycetes</taxon>
        <taxon>Zoopagales</taxon>
        <taxon>Sigmoideomycetaceae</taxon>
        <taxon>Thamnocephalis</taxon>
    </lineage>
</organism>
<dbReference type="OrthoDB" id="10060908at2759"/>
<name>A0A4P9XY84_9FUNG</name>
<feature type="region of interest" description="Disordered" evidence="1">
    <location>
        <begin position="1"/>
        <end position="22"/>
    </location>
</feature>
<evidence type="ECO:0000313" key="3">
    <source>
        <dbReference type="Proteomes" id="UP000271241"/>
    </source>
</evidence>
<accession>A0A4P9XY84</accession>
<gene>
    <name evidence="2" type="ORF">THASP1DRAFT_27161</name>
</gene>
<reference evidence="3" key="1">
    <citation type="journal article" date="2018" name="Nat. Microbiol.">
        <title>Leveraging single-cell genomics to expand the fungal tree of life.</title>
        <authorList>
            <person name="Ahrendt S.R."/>
            <person name="Quandt C.A."/>
            <person name="Ciobanu D."/>
            <person name="Clum A."/>
            <person name="Salamov A."/>
            <person name="Andreopoulos B."/>
            <person name="Cheng J.F."/>
            <person name="Woyke T."/>
            <person name="Pelin A."/>
            <person name="Henrissat B."/>
            <person name="Reynolds N.K."/>
            <person name="Benny G.L."/>
            <person name="Smith M.E."/>
            <person name="James T.Y."/>
            <person name="Grigoriev I.V."/>
        </authorList>
    </citation>
    <scope>NUCLEOTIDE SEQUENCE [LARGE SCALE GENOMIC DNA]</scope>
    <source>
        <strain evidence="3">RSA 1356</strain>
    </source>
</reference>
<evidence type="ECO:0000256" key="1">
    <source>
        <dbReference type="SAM" id="MobiDB-lite"/>
    </source>
</evidence>
<feature type="compositionally biased region" description="Basic and acidic residues" evidence="1">
    <location>
        <begin position="101"/>
        <end position="114"/>
    </location>
</feature>
<feature type="compositionally biased region" description="Basic residues" evidence="1">
    <location>
        <begin position="1"/>
        <end position="12"/>
    </location>
</feature>
<proteinExistence type="predicted"/>
<evidence type="ECO:0000313" key="2">
    <source>
        <dbReference type="EMBL" id="RKP11062.1"/>
    </source>
</evidence>